<gene>
    <name evidence="4" type="ORF">HL657_09155</name>
</gene>
<dbReference type="InterPro" id="IPR015421">
    <property type="entry name" value="PyrdxlP-dep_Trfase_major"/>
</dbReference>
<keyword evidence="2" id="KW-0663">Pyridoxal phosphate</keyword>
<keyword evidence="5" id="KW-1185">Reference proteome</keyword>
<feature type="compositionally biased region" description="Basic and acidic residues" evidence="3">
    <location>
        <begin position="157"/>
        <end position="170"/>
    </location>
</feature>
<dbReference type="EMBL" id="JABFFQ010000006">
    <property type="protein sequence ID" value="MDV4343327.1"/>
    <property type="molecule type" value="Genomic_DNA"/>
</dbReference>
<reference evidence="4 5" key="1">
    <citation type="submission" date="2020-05" db="EMBL/GenBank/DDBJ databases">
        <title>Isolation and characterization of methanoarchaea from a cold seep at offshore SW Taiwan.</title>
        <authorList>
            <person name="Chen Y.-W."/>
            <person name="Chen S.-C."/>
            <person name="Lai M.-C."/>
        </authorList>
    </citation>
    <scope>NUCLEOTIDE SEQUENCE [LARGE SCALE GENOMIC DNA]</scope>
    <source>
        <strain evidence="4 5">YWC-01</strain>
    </source>
</reference>
<organism evidence="4 5">
    <name type="scientific">Methanoculleus nereidis</name>
    <dbReference type="NCBI Taxonomy" id="2735141"/>
    <lineage>
        <taxon>Archaea</taxon>
        <taxon>Methanobacteriati</taxon>
        <taxon>Methanobacteriota</taxon>
        <taxon>Stenosarchaea group</taxon>
        <taxon>Methanomicrobia</taxon>
        <taxon>Methanomicrobiales</taxon>
        <taxon>Methanomicrobiaceae</taxon>
        <taxon>Methanoculleus</taxon>
    </lineage>
</organism>
<keyword evidence="4" id="KW-0808">Transferase</keyword>
<dbReference type="Pfam" id="PF00202">
    <property type="entry name" value="Aminotran_3"/>
    <property type="match status" value="1"/>
</dbReference>
<dbReference type="InterPro" id="IPR015422">
    <property type="entry name" value="PyrdxlP-dep_Trfase_small"/>
</dbReference>
<dbReference type="GO" id="GO:0008483">
    <property type="term" value="F:transaminase activity"/>
    <property type="evidence" value="ECO:0007669"/>
    <property type="project" value="UniProtKB-KW"/>
</dbReference>
<dbReference type="InterPro" id="IPR015424">
    <property type="entry name" value="PyrdxlP-dep_Trfase"/>
</dbReference>
<evidence type="ECO:0000256" key="2">
    <source>
        <dbReference type="ARBA" id="ARBA00022898"/>
    </source>
</evidence>
<proteinExistence type="inferred from homology"/>
<dbReference type="RefSeq" id="WP_317296513.1">
    <property type="nucleotide sequence ID" value="NZ_JABFFQ010000006.1"/>
</dbReference>
<accession>A0ABU3Z3D6</accession>
<evidence type="ECO:0000256" key="3">
    <source>
        <dbReference type="SAM" id="MobiDB-lite"/>
    </source>
</evidence>
<dbReference type="Proteomes" id="UP001273768">
    <property type="component" value="Unassembled WGS sequence"/>
</dbReference>
<dbReference type="Gene3D" id="3.90.1150.10">
    <property type="entry name" value="Aspartate Aminotransferase, domain 1"/>
    <property type="match status" value="1"/>
</dbReference>
<comment type="caution">
    <text evidence="4">The sequence shown here is derived from an EMBL/GenBank/DDBJ whole genome shotgun (WGS) entry which is preliminary data.</text>
</comment>
<dbReference type="Gene3D" id="3.40.640.10">
    <property type="entry name" value="Type I PLP-dependent aspartate aminotransferase-like (Major domain)"/>
    <property type="match status" value="1"/>
</dbReference>
<sequence>MEPLIRVEPPGEKAREVLHRDAAIISPSTMRQYPLVLQKASGVNLRDVDANRYLDFAPGIAVMNVGWDHPQVVSAIRDQAEYLSHGAFRDFCSERPVQCGEELAGFLPEGLDRVYFSNSGAESVEAAMKLARYHTGRVGDDSLTRVQACLRRPPRGRIGDPGEPAPDHGGCRYTGPGHGEVLKGD</sequence>
<comment type="similarity">
    <text evidence="1">Belongs to the class-III pyridoxal-phosphate-dependent aminotransferase family.</text>
</comment>
<keyword evidence="4" id="KW-0032">Aminotransferase</keyword>
<evidence type="ECO:0000256" key="1">
    <source>
        <dbReference type="ARBA" id="ARBA00008954"/>
    </source>
</evidence>
<dbReference type="PANTHER" id="PTHR43094">
    <property type="entry name" value="AMINOTRANSFERASE"/>
    <property type="match status" value="1"/>
</dbReference>
<name>A0ABU3Z3D6_9EURY</name>
<feature type="region of interest" description="Disordered" evidence="3">
    <location>
        <begin position="152"/>
        <end position="185"/>
    </location>
</feature>
<evidence type="ECO:0000313" key="4">
    <source>
        <dbReference type="EMBL" id="MDV4343327.1"/>
    </source>
</evidence>
<dbReference type="InterPro" id="IPR005814">
    <property type="entry name" value="Aminotrans_3"/>
</dbReference>
<dbReference type="SUPFAM" id="SSF53383">
    <property type="entry name" value="PLP-dependent transferases"/>
    <property type="match status" value="1"/>
</dbReference>
<dbReference type="PANTHER" id="PTHR43094:SF1">
    <property type="entry name" value="AMINOTRANSFERASE CLASS-III"/>
    <property type="match status" value="1"/>
</dbReference>
<evidence type="ECO:0000313" key="5">
    <source>
        <dbReference type="Proteomes" id="UP001273768"/>
    </source>
</evidence>
<protein>
    <submittedName>
        <fullName evidence="4">Aminotransferase class III-fold pyridoxal phosphate-dependent enzyme</fullName>
    </submittedName>
</protein>